<dbReference type="Gene3D" id="3.40.190.290">
    <property type="match status" value="1"/>
</dbReference>
<accession>A0ABU4VHZ5</accession>
<reference evidence="6 7" key="1">
    <citation type="submission" date="2023-11" db="EMBL/GenBank/DDBJ databases">
        <authorList>
            <person name="Xu M."/>
            <person name="Jiang T."/>
        </authorList>
    </citation>
    <scope>NUCLEOTIDE SEQUENCE [LARGE SCALE GENOMIC DNA]</scope>
    <source>
        <strain evidence="6 7">SD</strain>
    </source>
</reference>
<dbReference type="SUPFAM" id="SSF53850">
    <property type="entry name" value="Periplasmic binding protein-like II"/>
    <property type="match status" value="1"/>
</dbReference>
<dbReference type="PANTHER" id="PTHR30419:SF31">
    <property type="entry name" value="BLR3139 PROTEIN"/>
    <property type="match status" value="1"/>
</dbReference>
<comment type="caution">
    <text evidence="6">The sequence shown here is derived from an EMBL/GenBank/DDBJ whole genome shotgun (WGS) entry which is preliminary data.</text>
</comment>
<dbReference type="InterPro" id="IPR005119">
    <property type="entry name" value="LysR_subst-bd"/>
</dbReference>
<evidence type="ECO:0000256" key="3">
    <source>
        <dbReference type="ARBA" id="ARBA00023125"/>
    </source>
</evidence>
<dbReference type="InterPro" id="IPR050950">
    <property type="entry name" value="HTH-type_LysR_regulators"/>
</dbReference>
<keyword evidence="2" id="KW-0805">Transcription regulation</keyword>
<name>A0ABU4VHZ5_9ACTN</name>
<keyword evidence="3" id="KW-0238">DNA-binding</keyword>
<dbReference type="InterPro" id="IPR000847">
    <property type="entry name" value="LysR_HTH_N"/>
</dbReference>
<dbReference type="InterPro" id="IPR036388">
    <property type="entry name" value="WH-like_DNA-bd_sf"/>
</dbReference>
<dbReference type="Gene3D" id="1.10.10.10">
    <property type="entry name" value="Winged helix-like DNA-binding domain superfamily/Winged helix DNA-binding domain"/>
    <property type="match status" value="1"/>
</dbReference>
<dbReference type="EMBL" id="JAXAVX010000001">
    <property type="protein sequence ID" value="MDX8150769.1"/>
    <property type="molecule type" value="Genomic_DNA"/>
</dbReference>
<dbReference type="Pfam" id="PF00126">
    <property type="entry name" value="HTH_1"/>
    <property type="match status" value="1"/>
</dbReference>
<dbReference type="RefSeq" id="WP_319952912.1">
    <property type="nucleotide sequence ID" value="NZ_JAXAVX010000001.1"/>
</dbReference>
<evidence type="ECO:0000313" key="6">
    <source>
        <dbReference type="EMBL" id="MDX8150769.1"/>
    </source>
</evidence>
<organism evidence="6 7">
    <name type="scientific">Patulibacter brassicae</name>
    <dbReference type="NCBI Taxonomy" id="1705717"/>
    <lineage>
        <taxon>Bacteria</taxon>
        <taxon>Bacillati</taxon>
        <taxon>Actinomycetota</taxon>
        <taxon>Thermoleophilia</taxon>
        <taxon>Solirubrobacterales</taxon>
        <taxon>Patulibacteraceae</taxon>
        <taxon>Patulibacter</taxon>
    </lineage>
</organism>
<dbReference type="SUPFAM" id="SSF46785">
    <property type="entry name" value="Winged helix' DNA-binding domain"/>
    <property type="match status" value="1"/>
</dbReference>
<dbReference type="PANTHER" id="PTHR30419">
    <property type="entry name" value="HTH-TYPE TRANSCRIPTIONAL REGULATOR YBHD"/>
    <property type="match status" value="1"/>
</dbReference>
<keyword evidence="7" id="KW-1185">Reference proteome</keyword>
<dbReference type="InterPro" id="IPR036390">
    <property type="entry name" value="WH_DNA-bd_sf"/>
</dbReference>
<dbReference type="PRINTS" id="PR00039">
    <property type="entry name" value="HTHLYSR"/>
</dbReference>
<proteinExistence type="inferred from homology"/>
<gene>
    <name evidence="6" type="ORF">SK069_04110</name>
</gene>
<sequence>MNPRHLEYLVALEGERHFGRAAERCHVTQPTLSAGIQALEAALGLPLVRRGRRYEGLTPEGERVLRWARRIVADQRDLADDVARLRGEGGGVLRVGAIPTTLPAVSRVASRLLREHPGLRVELRSATSRELERDLDGFALDLAATYLDAEVAHGRRAWALYAERYRLVASGTDAAALAGRDAVRWDELGGLRLCLLTPEMQNRRIIDRALEDAGVAPEVALETDSLSALLAHVQDGWSSIVADRWTPLLTPPADARVLPIVAPELRSPVGLVALDRDPPVPMVAAFAAAAGATPLGG</sequence>
<evidence type="ECO:0000259" key="5">
    <source>
        <dbReference type="PROSITE" id="PS50931"/>
    </source>
</evidence>
<keyword evidence="4" id="KW-0804">Transcription</keyword>
<dbReference type="Pfam" id="PF03466">
    <property type="entry name" value="LysR_substrate"/>
    <property type="match status" value="1"/>
</dbReference>
<dbReference type="CDD" id="cd05466">
    <property type="entry name" value="PBP2_LTTR_substrate"/>
    <property type="match status" value="1"/>
</dbReference>
<evidence type="ECO:0000256" key="2">
    <source>
        <dbReference type="ARBA" id="ARBA00023015"/>
    </source>
</evidence>
<evidence type="ECO:0000256" key="1">
    <source>
        <dbReference type="ARBA" id="ARBA00009437"/>
    </source>
</evidence>
<dbReference type="Proteomes" id="UP001277761">
    <property type="component" value="Unassembled WGS sequence"/>
</dbReference>
<evidence type="ECO:0000256" key="4">
    <source>
        <dbReference type="ARBA" id="ARBA00023163"/>
    </source>
</evidence>
<dbReference type="PROSITE" id="PS50931">
    <property type="entry name" value="HTH_LYSR"/>
    <property type="match status" value="1"/>
</dbReference>
<evidence type="ECO:0000313" key="7">
    <source>
        <dbReference type="Proteomes" id="UP001277761"/>
    </source>
</evidence>
<comment type="similarity">
    <text evidence="1">Belongs to the LysR transcriptional regulatory family.</text>
</comment>
<feature type="domain" description="HTH lysR-type" evidence="5">
    <location>
        <begin position="1"/>
        <end position="58"/>
    </location>
</feature>
<protein>
    <submittedName>
        <fullName evidence="6">LysR family transcriptional regulator</fullName>
    </submittedName>
</protein>